<evidence type="ECO:0000313" key="2">
    <source>
        <dbReference type="Proteomes" id="UP000218164"/>
    </source>
</evidence>
<evidence type="ECO:0000313" key="1">
    <source>
        <dbReference type="EMBL" id="PAV11922.1"/>
    </source>
</evidence>
<proteinExistence type="predicted"/>
<comment type="caution">
    <text evidence="1">The sequence shown here is derived from an EMBL/GenBank/DDBJ whole genome shotgun (WGS) entry which is preliminary data.</text>
</comment>
<name>A0A2A2HRB9_9EURY</name>
<sequence>MNSTREKSVRKELISEESGKHLLQRIFQEKLIYRKVLKTNFSCGIFSLPDYLAYLSFLKKTNRLNQTVNLYE</sequence>
<dbReference type="EMBL" id="LMVP01000412">
    <property type="protein sequence ID" value="PAV11922.1"/>
    <property type="molecule type" value="Genomic_DNA"/>
</dbReference>
<protein>
    <submittedName>
        <fullName evidence="1">Uncharacterized protein</fullName>
    </submittedName>
</protein>
<accession>A0A2A2HRB9</accession>
<dbReference type="AlphaFoldDB" id="A0A2A2HRB9"/>
<keyword evidence="2" id="KW-1185">Reference proteome</keyword>
<dbReference type="Proteomes" id="UP000218164">
    <property type="component" value="Unassembled WGS sequence"/>
</dbReference>
<gene>
    <name evidence="1" type="ORF">ASJ81_08480</name>
</gene>
<reference evidence="1 2" key="1">
    <citation type="journal article" date="2017" name="BMC Genomics">
        <title>Genomic analysis of methanogenic archaea reveals a shift towards energy conservation.</title>
        <authorList>
            <person name="Gilmore S.P."/>
            <person name="Henske J.K."/>
            <person name="Sexton J.A."/>
            <person name="Solomon K.V."/>
            <person name="Seppala S."/>
            <person name="Yoo J.I."/>
            <person name="Huyett L.M."/>
            <person name="Pressman A."/>
            <person name="Cogan J.Z."/>
            <person name="Kivenson V."/>
            <person name="Peng X."/>
            <person name="Tan Y."/>
            <person name="Valentine D.L."/>
            <person name="O'Malley M.A."/>
        </authorList>
    </citation>
    <scope>NUCLEOTIDE SEQUENCE [LARGE SCALE GENOMIC DNA]</scope>
    <source>
        <strain evidence="1 2">MC-15</strain>
    </source>
</reference>
<organism evidence="1 2">
    <name type="scientific">Methanosarcina spelaei</name>
    <dbReference type="NCBI Taxonomy" id="1036679"/>
    <lineage>
        <taxon>Archaea</taxon>
        <taxon>Methanobacteriati</taxon>
        <taxon>Methanobacteriota</taxon>
        <taxon>Stenosarchaea group</taxon>
        <taxon>Methanomicrobia</taxon>
        <taxon>Methanosarcinales</taxon>
        <taxon>Methanosarcinaceae</taxon>
        <taxon>Methanosarcina</taxon>
    </lineage>
</organism>